<reference evidence="6 7" key="1">
    <citation type="submission" date="2017-11" db="EMBL/GenBank/DDBJ databases">
        <title>Comparitive Functional Genomics of Dry Heat Resistant strains isolated from the Viking Spacecraft.</title>
        <authorList>
            <person name="Seuylemezian A."/>
            <person name="Cooper K."/>
            <person name="Vaishampayan P."/>
        </authorList>
    </citation>
    <scope>NUCLEOTIDE SEQUENCE [LARGE SCALE GENOMIC DNA]</scope>
    <source>
        <strain evidence="6 7">V32-6</strain>
    </source>
</reference>
<gene>
    <name evidence="6" type="ORF">CVD27_02410</name>
</gene>
<evidence type="ECO:0000313" key="7">
    <source>
        <dbReference type="Proteomes" id="UP000234950"/>
    </source>
</evidence>
<dbReference type="GO" id="GO:0030246">
    <property type="term" value="F:carbohydrate binding"/>
    <property type="evidence" value="ECO:0007669"/>
    <property type="project" value="UniProtKB-ARBA"/>
</dbReference>
<dbReference type="Pfam" id="PF13407">
    <property type="entry name" value="Peripla_BP_4"/>
    <property type="match status" value="1"/>
</dbReference>
<evidence type="ECO:0000259" key="5">
    <source>
        <dbReference type="Pfam" id="PF13407"/>
    </source>
</evidence>
<dbReference type="SUPFAM" id="SSF53822">
    <property type="entry name" value="Periplasmic binding protein-like I"/>
    <property type="match status" value="1"/>
</dbReference>
<proteinExistence type="inferred from homology"/>
<comment type="subcellular location">
    <subcellularLocation>
        <location evidence="1">Cell envelope</location>
    </subcellularLocation>
</comment>
<name>A0A2N5HTQ7_9BACI</name>
<accession>A0A2N5HTQ7</accession>
<sequence length="337" mass="36585">MKKLIVVYIFLLGLFALYLFYYKSTSLNETALEKAQEGIRGNMNEKYVMVTFQAGHDYWKRALKGFEDAAGALNVSIEYRGAAQYDVHEQITVLEQVIAKKPDGIAISAIDPDKLTTTINKAIDAGIPVVLFDSGAPSSKAQTFIGTDNYNAGVMGAQEMASLLDNKGQVGIVTLPNQLNHQERVKGFLETMEKDYPGIKVVEVKDGKGSEPISRMAAKELLSKYPHLNGIFATEAIGGIGVGSAVSAVKGKNKVKIVSFDTDKPTLDLIKDGTISATLAQGTWKMGYWSMQFLFHLNHKLTADSKLGNISAPPLPPNVDTGVSVITKKNVGDFYGQ</sequence>
<keyword evidence="4" id="KW-0472">Membrane</keyword>
<organism evidence="6 7">
    <name type="scientific">Neobacillus cucumis</name>
    <dbReference type="NCBI Taxonomy" id="1740721"/>
    <lineage>
        <taxon>Bacteria</taxon>
        <taxon>Bacillati</taxon>
        <taxon>Bacillota</taxon>
        <taxon>Bacilli</taxon>
        <taxon>Bacillales</taxon>
        <taxon>Bacillaceae</taxon>
        <taxon>Neobacillus</taxon>
    </lineage>
</organism>
<feature type="domain" description="Periplasmic binding protein" evidence="5">
    <location>
        <begin position="49"/>
        <end position="296"/>
    </location>
</feature>
<dbReference type="RefSeq" id="WP_101646305.1">
    <property type="nucleotide sequence ID" value="NZ_PGVE01000015.1"/>
</dbReference>
<comment type="similarity">
    <text evidence="2">Belongs to the bacterial solute-binding protein 2 family.</text>
</comment>
<protein>
    <submittedName>
        <fullName evidence="6">LacI family transcriptional regulator</fullName>
    </submittedName>
</protein>
<evidence type="ECO:0000256" key="4">
    <source>
        <dbReference type="SAM" id="Phobius"/>
    </source>
</evidence>
<evidence type="ECO:0000256" key="3">
    <source>
        <dbReference type="ARBA" id="ARBA00022729"/>
    </source>
</evidence>
<keyword evidence="4" id="KW-0812">Transmembrane</keyword>
<dbReference type="InterPro" id="IPR025997">
    <property type="entry name" value="SBP_2_dom"/>
</dbReference>
<dbReference type="PANTHER" id="PTHR46847:SF1">
    <property type="entry name" value="D-ALLOSE-BINDING PERIPLASMIC PROTEIN-RELATED"/>
    <property type="match status" value="1"/>
</dbReference>
<keyword evidence="7" id="KW-1185">Reference proteome</keyword>
<dbReference type="OrthoDB" id="9800520at2"/>
<evidence type="ECO:0000256" key="2">
    <source>
        <dbReference type="ARBA" id="ARBA00007639"/>
    </source>
</evidence>
<feature type="transmembrane region" description="Helical" evidence="4">
    <location>
        <begin position="5"/>
        <end position="22"/>
    </location>
</feature>
<dbReference type="PANTHER" id="PTHR46847">
    <property type="entry name" value="D-ALLOSE-BINDING PERIPLASMIC PROTEIN-RELATED"/>
    <property type="match status" value="1"/>
</dbReference>
<dbReference type="Gene3D" id="3.40.50.2300">
    <property type="match status" value="2"/>
</dbReference>
<evidence type="ECO:0000256" key="1">
    <source>
        <dbReference type="ARBA" id="ARBA00004196"/>
    </source>
</evidence>
<dbReference type="CDD" id="cd19969">
    <property type="entry name" value="PBP1_ABC_sugar_binding-like"/>
    <property type="match status" value="1"/>
</dbReference>
<dbReference type="Proteomes" id="UP000234950">
    <property type="component" value="Unassembled WGS sequence"/>
</dbReference>
<comment type="caution">
    <text evidence="6">The sequence shown here is derived from an EMBL/GenBank/DDBJ whole genome shotgun (WGS) entry which is preliminary data.</text>
</comment>
<dbReference type="InterPro" id="IPR028082">
    <property type="entry name" value="Peripla_BP_I"/>
</dbReference>
<keyword evidence="4" id="KW-1133">Transmembrane helix</keyword>
<dbReference type="EMBL" id="PGVE01000015">
    <property type="protein sequence ID" value="PLS08904.1"/>
    <property type="molecule type" value="Genomic_DNA"/>
</dbReference>
<dbReference type="GO" id="GO:0030313">
    <property type="term" value="C:cell envelope"/>
    <property type="evidence" value="ECO:0007669"/>
    <property type="project" value="UniProtKB-SubCell"/>
</dbReference>
<dbReference type="AlphaFoldDB" id="A0A2N5HTQ7"/>
<keyword evidence="3" id="KW-0732">Signal</keyword>
<evidence type="ECO:0000313" key="6">
    <source>
        <dbReference type="EMBL" id="PLS08904.1"/>
    </source>
</evidence>